<dbReference type="GO" id="GO:0043531">
    <property type="term" value="F:ADP binding"/>
    <property type="evidence" value="ECO:0007669"/>
    <property type="project" value="InterPro"/>
</dbReference>
<dbReference type="InterPro" id="IPR053137">
    <property type="entry name" value="NLR-like"/>
</dbReference>
<dbReference type="SUPFAM" id="SSF52540">
    <property type="entry name" value="P-loop containing nucleoside triphosphate hydrolases"/>
    <property type="match status" value="1"/>
</dbReference>
<keyword evidence="3" id="KW-1185">Reference proteome</keyword>
<dbReference type="PRINTS" id="PR00381">
    <property type="entry name" value="KINESINLIGHT"/>
</dbReference>
<sequence>MPPPVGQVVVGQIPRRPRCFVDRTELAELRSVLNGEPVVVTGMRGVGKTQLAAALARDDIDSGTELVGWVDAETLETACAGLAEIAERLGVADPEGDSAVSARRLRDCLAGRRQAGLLVFDNVVDPDAIRPLLPIAGGTRVLITSTNRDCDALGRSVDLGSYTRQQSVHYLTQATGRPDVADAGLVAAALGDLPLALSCAAATITGRRLDYARYRDLLGQRTLPEVLERKAGHEYPRSVVQAILLSVDAVEARTGRDDRDDPVLWLLAAMSMLSPAGVRRSILPDLDGRLDEALERCVTGSLLSWSADGDAVIMHRLVARVFRERAQSDGVAGDFVFAGLAVVGPLLTDGREVWARRYEGFHVVDQIHAIWNTGLPETMDGALLAQLFATRAWAVVQLTEAADFARALIAAHDTVIDCGRILGPDHPDTLISRSNLARVHESAGRLDKAIPLYEAVLADCERVHGPDHPGTLITRHNLAVAYTTAQLFDKAIPLYQAILTDYERVLGHGHPNIHLARIHLANAYGAANRPDEAIPLCETTLAEHEQALGAMHPDTLSARHALAAAYASAGRFDEAIPLFETTLADSEQVLGADHPDTLSASSDLADVYHSVGRFEPAIGILEPTLTTYEQVLGPDHPRTLIAHNNLAAAYQSVGQLERATRIHETTLASRERVLGPDHPHTLISRNNLAGAYAVAGEFDRAIPLLESAFAARERVLGPRHPATLLARNNLAELYQSAGQLARAISFLENTLSDYTQLFGPDNPHVLIARNNLAAAYHSSGRFDEAIKLFETMLAAFERTQGPDHPITAAARRNLIQLRESKFE</sequence>
<dbReference type="GO" id="GO:0042802">
    <property type="term" value="F:identical protein binding"/>
    <property type="evidence" value="ECO:0007669"/>
    <property type="project" value="InterPro"/>
</dbReference>
<feature type="domain" description="NB-ARC" evidence="1">
    <location>
        <begin position="38"/>
        <end position="149"/>
    </location>
</feature>
<dbReference type="EMBL" id="VXLC01000003">
    <property type="protein sequence ID" value="KAA8889002.1"/>
    <property type="molecule type" value="Genomic_DNA"/>
</dbReference>
<evidence type="ECO:0000259" key="1">
    <source>
        <dbReference type="Pfam" id="PF00931"/>
    </source>
</evidence>
<dbReference type="SMART" id="SM00028">
    <property type="entry name" value="TPR"/>
    <property type="match status" value="8"/>
</dbReference>
<accession>A0A5N0EI80</accession>
<dbReference type="InterPro" id="IPR011717">
    <property type="entry name" value="TPR-4"/>
</dbReference>
<dbReference type="InterPro" id="IPR019734">
    <property type="entry name" value="TPR_rpt"/>
</dbReference>
<dbReference type="Pfam" id="PF07721">
    <property type="entry name" value="TPR_4"/>
    <property type="match status" value="1"/>
</dbReference>
<dbReference type="RefSeq" id="WP_150401277.1">
    <property type="nucleotide sequence ID" value="NZ_VXLC01000003.1"/>
</dbReference>
<organism evidence="2 3">
    <name type="scientific">Nocardia colli</name>
    <dbReference type="NCBI Taxonomy" id="2545717"/>
    <lineage>
        <taxon>Bacteria</taxon>
        <taxon>Bacillati</taxon>
        <taxon>Actinomycetota</taxon>
        <taxon>Actinomycetes</taxon>
        <taxon>Mycobacteriales</taxon>
        <taxon>Nocardiaceae</taxon>
        <taxon>Nocardia</taxon>
    </lineage>
</organism>
<reference evidence="2 3" key="1">
    <citation type="submission" date="2019-09" db="EMBL/GenBank/DDBJ databases">
        <authorList>
            <person name="Wang X."/>
        </authorList>
    </citation>
    <scope>NUCLEOTIDE SEQUENCE [LARGE SCALE GENOMIC DNA]</scope>
    <source>
        <strain evidence="2 3">CICC 11023</strain>
    </source>
</reference>
<dbReference type="AlphaFoldDB" id="A0A5N0EI80"/>
<dbReference type="OrthoDB" id="3885120at2"/>
<proteinExistence type="predicted"/>
<dbReference type="Gene3D" id="3.40.50.300">
    <property type="entry name" value="P-loop containing nucleotide triphosphate hydrolases"/>
    <property type="match status" value="1"/>
</dbReference>
<comment type="caution">
    <text evidence="2">The sequence shown here is derived from an EMBL/GenBank/DDBJ whole genome shotgun (WGS) entry which is preliminary data.</text>
</comment>
<evidence type="ECO:0000313" key="3">
    <source>
        <dbReference type="Proteomes" id="UP000323876"/>
    </source>
</evidence>
<protein>
    <submittedName>
        <fullName evidence="2">Tetratricopeptide repeat protein</fullName>
    </submittedName>
</protein>
<dbReference type="InterPro" id="IPR027417">
    <property type="entry name" value="P-loop_NTPase"/>
</dbReference>
<dbReference type="Proteomes" id="UP000323876">
    <property type="component" value="Unassembled WGS sequence"/>
</dbReference>
<dbReference type="InterPro" id="IPR011990">
    <property type="entry name" value="TPR-like_helical_dom_sf"/>
</dbReference>
<dbReference type="Pfam" id="PF13424">
    <property type="entry name" value="TPR_12"/>
    <property type="match status" value="4"/>
</dbReference>
<name>A0A5N0EI80_9NOCA</name>
<dbReference type="SUPFAM" id="SSF48452">
    <property type="entry name" value="TPR-like"/>
    <property type="match status" value="1"/>
</dbReference>
<dbReference type="PANTHER" id="PTHR46082:SF6">
    <property type="entry name" value="AAA+ ATPASE DOMAIN-CONTAINING PROTEIN-RELATED"/>
    <property type="match status" value="1"/>
</dbReference>
<dbReference type="Pfam" id="PF00931">
    <property type="entry name" value="NB-ARC"/>
    <property type="match status" value="1"/>
</dbReference>
<gene>
    <name evidence="2" type="ORF">F3087_08385</name>
</gene>
<dbReference type="InterPro" id="IPR002182">
    <property type="entry name" value="NB-ARC"/>
</dbReference>
<evidence type="ECO:0000313" key="2">
    <source>
        <dbReference type="EMBL" id="KAA8889002.1"/>
    </source>
</evidence>
<dbReference type="PANTHER" id="PTHR46082">
    <property type="entry name" value="ATP/GTP-BINDING PROTEIN-RELATED"/>
    <property type="match status" value="1"/>
</dbReference>
<dbReference type="Gene3D" id="1.25.40.10">
    <property type="entry name" value="Tetratricopeptide repeat domain"/>
    <property type="match status" value="3"/>
</dbReference>